<dbReference type="OrthoDB" id="6601186at2759"/>
<reference evidence="2 3" key="1">
    <citation type="submission" date="2019-08" db="EMBL/GenBank/DDBJ databases">
        <title>The genome of the soybean aphid Biotype 1, its phylome, world population structure and adaptation to the North American continent.</title>
        <authorList>
            <person name="Giordano R."/>
            <person name="Donthu R.K."/>
            <person name="Hernandez A.G."/>
            <person name="Wright C.L."/>
            <person name="Zimin A.V."/>
        </authorList>
    </citation>
    <scope>NUCLEOTIDE SEQUENCE [LARGE SCALE GENOMIC DNA]</scope>
    <source>
        <tissue evidence="2">Whole aphids</tissue>
    </source>
</reference>
<keyword evidence="1" id="KW-0812">Transmembrane</keyword>
<sequence length="276" mass="31404">IHLISKNMMEKHSFGFCGFIWGIKLSNGDSVSLCTDAFENIQLTFESTISLLFMDDISSEEVPLKSVANLISLQISSDKKIHTVIILLLVIPGISINLINSSTLHLRLPSYLRTKSVRRGIGFSPFFCFFTINSKSISNLDFSIFNGGVGSFGAISKAFVKYCFPKLKSQTIIGRVINILAQLITKRGSFGSMFYKKKINNNLYLQLYYKHLCFMGIYILDNINNFDKRFDVIIFIKTSNCSFSKQNNFMILEKFINSITQNICLINCINFIFSWN</sequence>
<dbReference type="AlphaFoldDB" id="A0A6G0T0K6"/>
<organism evidence="2 3">
    <name type="scientific">Aphis glycines</name>
    <name type="common">Soybean aphid</name>
    <dbReference type="NCBI Taxonomy" id="307491"/>
    <lineage>
        <taxon>Eukaryota</taxon>
        <taxon>Metazoa</taxon>
        <taxon>Ecdysozoa</taxon>
        <taxon>Arthropoda</taxon>
        <taxon>Hexapoda</taxon>
        <taxon>Insecta</taxon>
        <taxon>Pterygota</taxon>
        <taxon>Neoptera</taxon>
        <taxon>Paraneoptera</taxon>
        <taxon>Hemiptera</taxon>
        <taxon>Sternorrhyncha</taxon>
        <taxon>Aphidomorpha</taxon>
        <taxon>Aphidoidea</taxon>
        <taxon>Aphididae</taxon>
        <taxon>Aphidini</taxon>
        <taxon>Aphis</taxon>
        <taxon>Aphis</taxon>
    </lineage>
</organism>
<evidence type="ECO:0000256" key="1">
    <source>
        <dbReference type="SAM" id="Phobius"/>
    </source>
</evidence>
<comment type="caution">
    <text evidence="2">The sequence shown here is derived from an EMBL/GenBank/DDBJ whole genome shotgun (WGS) entry which is preliminary data.</text>
</comment>
<keyword evidence="1" id="KW-0472">Membrane</keyword>
<proteinExistence type="predicted"/>
<protein>
    <submittedName>
        <fullName evidence="2">Uncharacterized protein</fullName>
    </submittedName>
</protein>
<keyword evidence="3" id="KW-1185">Reference proteome</keyword>
<dbReference type="EMBL" id="VYZN01000071">
    <property type="protein sequence ID" value="KAE9524163.1"/>
    <property type="molecule type" value="Genomic_DNA"/>
</dbReference>
<evidence type="ECO:0000313" key="2">
    <source>
        <dbReference type="EMBL" id="KAE9524163.1"/>
    </source>
</evidence>
<evidence type="ECO:0000313" key="3">
    <source>
        <dbReference type="Proteomes" id="UP000475862"/>
    </source>
</evidence>
<name>A0A6G0T0K6_APHGL</name>
<feature type="non-terminal residue" evidence="2">
    <location>
        <position position="1"/>
    </location>
</feature>
<feature type="transmembrane region" description="Helical" evidence="1">
    <location>
        <begin position="81"/>
        <end position="99"/>
    </location>
</feature>
<dbReference type="Proteomes" id="UP000475862">
    <property type="component" value="Unassembled WGS sequence"/>
</dbReference>
<gene>
    <name evidence="2" type="ORF">AGLY_015408</name>
</gene>
<accession>A0A6G0T0K6</accession>
<keyword evidence="1" id="KW-1133">Transmembrane helix</keyword>